<dbReference type="PRINTS" id="PR00039">
    <property type="entry name" value="HTHLYSR"/>
</dbReference>
<keyword evidence="3" id="KW-0238">DNA-binding</keyword>
<keyword evidence="7" id="KW-1185">Reference proteome</keyword>
<proteinExistence type="inferred from homology"/>
<evidence type="ECO:0000256" key="2">
    <source>
        <dbReference type="ARBA" id="ARBA00023015"/>
    </source>
</evidence>
<dbReference type="HOGENOM" id="CLU_057092_0_0_5"/>
<dbReference type="RefSeq" id="WP_043869050.1">
    <property type="nucleotide sequence ID" value="NZ_FNNW01000028.1"/>
</dbReference>
<evidence type="ECO:0000313" key="7">
    <source>
        <dbReference type="Proteomes" id="UP000031521"/>
    </source>
</evidence>
<reference evidence="6 7" key="1">
    <citation type="journal article" date="2014" name="Int. J. Syst. Evol. Microbiol.">
        <title>Celeribacter indicus sp. nov., a polycyclic aromatic hydrocarbon-degrading bacterium from deep-sea sediment and reclassification of Huaishuia halophila as Celeribacter halophilus comb. nov.</title>
        <authorList>
            <person name="Lai Q."/>
            <person name="Cao J."/>
            <person name="Yuan J."/>
            <person name="Li F."/>
            <person name="Shao Z."/>
        </authorList>
    </citation>
    <scope>NUCLEOTIDE SEQUENCE [LARGE SCALE GENOMIC DNA]</scope>
    <source>
        <strain evidence="6">P73</strain>
    </source>
</reference>
<sequence>MRSSTIIMADLALRHGGIRAASRACGQPVSSIGAALTRLEDDLGFPLVRRGEDGISLTIDAQRRTPAIARLAALCRQILSCEAERVPDKSISFAALFRLSEALRVGSIRRAAEQMNLAQPQLTRQISLLERTLDTKLILRGPKGIDPTPEGLRLVNLTGQLEAEWRALSQVSEPQHSQVSRRYSLGSIIPATPFGELSTLLAGLNTEMHNRQGFRVSIASTLAEDLLIGLDTGRFDCILLDAALNDPTYAQSPVLRGSVAMAGLHLPEDYRNQAELRRALKRQPLVLQSRRSGLRQRAEQFLDTYAGPDWRSLTSLVEIDSLPIIVNMAHSGTANSILPLHATAVENHRIMPLPSTFDQIIFLTWRRTPKGRRLAKLIGSNGIAEMFSKT</sequence>
<evidence type="ECO:0000259" key="5">
    <source>
        <dbReference type="PROSITE" id="PS50931"/>
    </source>
</evidence>
<keyword evidence="4" id="KW-0804">Transcription</keyword>
<dbReference type="Gene3D" id="3.40.190.10">
    <property type="entry name" value="Periplasmic binding protein-like II"/>
    <property type="match status" value="2"/>
</dbReference>
<dbReference type="InterPro" id="IPR000847">
    <property type="entry name" value="LysR_HTH_N"/>
</dbReference>
<feature type="domain" description="HTH lysR-type" evidence="5">
    <location>
        <begin position="91"/>
        <end position="148"/>
    </location>
</feature>
<dbReference type="InterPro" id="IPR036388">
    <property type="entry name" value="WH-like_DNA-bd_sf"/>
</dbReference>
<dbReference type="EMBL" id="CP004393">
    <property type="protein sequence ID" value="AJE46101.1"/>
    <property type="molecule type" value="Genomic_DNA"/>
</dbReference>
<evidence type="ECO:0000256" key="3">
    <source>
        <dbReference type="ARBA" id="ARBA00023125"/>
    </source>
</evidence>
<dbReference type="PANTHER" id="PTHR30126:SF39">
    <property type="entry name" value="HTH-TYPE TRANSCRIPTIONAL REGULATOR CYSL"/>
    <property type="match status" value="1"/>
</dbReference>
<dbReference type="SUPFAM" id="SSF46785">
    <property type="entry name" value="Winged helix' DNA-binding domain"/>
    <property type="match status" value="2"/>
</dbReference>
<dbReference type="Pfam" id="PF00126">
    <property type="entry name" value="HTH_1"/>
    <property type="match status" value="2"/>
</dbReference>
<evidence type="ECO:0000256" key="4">
    <source>
        <dbReference type="ARBA" id="ARBA00023163"/>
    </source>
</evidence>
<gene>
    <name evidence="6" type="ORF">P73_1386</name>
</gene>
<dbReference type="Pfam" id="PF03466">
    <property type="entry name" value="LysR_substrate"/>
    <property type="match status" value="1"/>
</dbReference>
<dbReference type="OrthoDB" id="7781876at2"/>
<name>A0A0B5DZH4_9RHOB</name>
<feature type="domain" description="HTH lysR-type" evidence="5">
    <location>
        <begin position="1"/>
        <end position="58"/>
    </location>
</feature>
<evidence type="ECO:0000313" key="6">
    <source>
        <dbReference type="EMBL" id="AJE46101.1"/>
    </source>
</evidence>
<dbReference type="PROSITE" id="PS50931">
    <property type="entry name" value="HTH_LYSR"/>
    <property type="match status" value="2"/>
</dbReference>
<dbReference type="InterPro" id="IPR005119">
    <property type="entry name" value="LysR_subst-bd"/>
</dbReference>
<dbReference type="SUPFAM" id="SSF53850">
    <property type="entry name" value="Periplasmic binding protein-like II"/>
    <property type="match status" value="1"/>
</dbReference>
<keyword evidence="2" id="KW-0805">Transcription regulation</keyword>
<dbReference type="InterPro" id="IPR036390">
    <property type="entry name" value="WH_DNA-bd_sf"/>
</dbReference>
<comment type="similarity">
    <text evidence="1">Belongs to the LysR transcriptional regulatory family.</text>
</comment>
<protein>
    <submittedName>
        <fullName evidence="6">LysR family transcriptional regulator</fullName>
    </submittedName>
</protein>
<dbReference type="Gene3D" id="1.10.10.10">
    <property type="entry name" value="Winged helix-like DNA-binding domain superfamily/Winged helix DNA-binding domain"/>
    <property type="match status" value="2"/>
</dbReference>
<evidence type="ECO:0000256" key="1">
    <source>
        <dbReference type="ARBA" id="ARBA00009437"/>
    </source>
</evidence>
<dbReference type="GO" id="GO:0003700">
    <property type="term" value="F:DNA-binding transcription factor activity"/>
    <property type="evidence" value="ECO:0007669"/>
    <property type="project" value="InterPro"/>
</dbReference>
<organism evidence="6 7">
    <name type="scientific">Celeribacter indicus</name>
    <dbReference type="NCBI Taxonomy" id="1208324"/>
    <lineage>
        <taxon>Bacteria</taxon>
        <taxon>Pseudomonadati</taxon>
        <taxon>Pseudomonadota</taxon>
        <taxon>Alphaproteobacteria</taxon>
        <taxon>Rhodobacterales</taxon>
        <taxon>Roseobacteraceae</taxon>
        <taxon>Celeribacter</taxon>
    </lineage>
</organism>
<accession>A0A0B5DZH4</accession>
<dbReference type="KEGG" id="cid:P73_1386"/>
<dbReference type="GO" id="GO:0000976">
    <property type="term" value="F:transcription cis-regulatory region binding"/>
    <property type="evidence" value="ECO:0007669"/>
    <property type="project" value="TreeGrafter"/>
</dbReference>
<dbReference type="AlphaFoldDB" id="A0A0B5DZH4"/>
<dbReference type="Proteomes" id="UP000031521">
    <property type="component" value="Chromosome"/>
</dbReference>
<dbReference type="STRING" id="1208324.P73_1386"/>
<dbReference type="PANTHER" id="PTHR30126">
    <property type="entry name" value="HTH-TYPE TRANSCRIPTIONAL REGULATOR"/>
    <property type="match status" value="1"/>
</dbReference>